<sequence>MNINKQILNKQRKLLIIIVSAIALAVTALWAINKKASTANTKESEALKSDIPEPEPDLTGAVTNTFNSAVDGNVILDAQMQQQEAAKTLNGVQDQLKELKQSLVDMSSENAELKQQLTAMQQKMTEQPAAPAPQSGMSTGQYQPPRTEYRLNAPSVKTGQVDNATFDYTKVDQRKKKATDSFYVPTGTFSNAIVVEGADASASVRGSENLVPMQFKLTGLAHMPGNQRLDKLANCFVTAAVYGDISSERALPQLQRLSCIINGKHIDQEVKGHVAFYGKNGIKGVPVMRNGKILGLAFAAGALSGLGQSVSQVGQTVAGVGATTSISGGDVARSSIGGGVSSASNKLADYYIERSEQYHPIIPIGAGNRIEVVFIEGFKAETLEDKELAESQKESPQTTSDNTDNKSMSATGNSGLPPELLGKLGDADHLKLGDFVTPASSAN</sequence>
<dbReference type="CDD" id="cd16430">
    <property type="entry name" value="TraB"/>
    <property type="match status" value="1"/>
</dbReference>
<feature type="coiled-coil region" evidence="1">
    <location>
        <begin position="82"/>
        <end position="123"/>
    </location>
</feature>
<reference evidence="4 5" key="1">
    <citation type="submission" date="2017-11" db="EMBL/GenBank/DDBJ databases">
        <authorList>
            <person name="Han C.G."/>
        </authorList>
    </citation>
    <scope>NUCLEOTIDE SEQUENCE [LARGE SCALE GENOMIC DNA]</scope>
    <source>
        <strain evidence="4 5">A2</strain>
    </source>
</reference>
<feature type="region of interest" description="Disordered" evidence="2">
    <location>
        <begin position="125"/>
        <end position="147"/>
    </location>
</feature>
<protein>
    <submittedName>
        <fullName evidence="4">Conjugal transfer protein TraB</fullName>
    </submittedName>
</protein>
<evidence type="ECO:0000256" key="1">
    <source>
        <dbReference type="SAM" id="Coils"/>
    </source>
</evidence>
<feature type="compositionally biased region" description="Polar residues" evidence="2">
    <location>
        <begin position="135"/>
        <end position="144"/>
    </location>
</feature>
<evidence type="ECO:0000313" key="4">
    <source>
        <dbReference type="EMBL" id="PLM69287.1"/>
    </source>
</evidence>
<dbReference type="InterPro" id="IPR005498">
    <property type="entry name" value="T4SS_VirB10/TraB/TrbI"/>
</dbReference>
<gene>
    <name evidence="4" type="ORF">CWM85_00885</name>
</gene>
<accession>A0A2J5A1Z6</accession>
<keyword evidence="3" id="KW-0472">Membrane</keyword>
<dbReference type="EMBL" id="PIET01000004">
    <property type="protein sequence ID" value="PLM69287.1"/>
    <property type="molecule type" value="Genomic_DNA"/>
</dbReference>
<dbReference type="AlphaFoldDB" id="A0A2J5A1Z6"/>
<dbReference type="Pfam" id="PF03743">
    <property type="entry name" value="TrbI"/>
    <property type="match status" value="1"/>
</dbReference>
<feature type="transmembrane region" description="Helical" evidence="3">
    <location>
        <begin position="14"/>
        <end position="32"/>
    </location>
</feature>
<keyword evidence="3" id="KW-0812">Transmembrane</keyword>
<organism evidence="4 5">
    <name type="scientific">Klebsiella michiganensis</name>
    <dbReference type="NCBI Taxonomy" id="1134687"/>
    <lineage>
        <taxon>Bacteria</taxon>
        <taxon>Pseudomonadati</taxon>
        <taxon>Pseudomonadota</taxon>
        <taxon>Gammaproteobacteria</taxon>
        <taxon>Enterobacterales</taxon>
        <taxon>Enterobacteriaceae</taxon>
        <taxon>Klebsiella/Raoultella group</taxon>
        <taxon>Klebsiella</taxon>
    </lineage>
</organism>
<keyword evidence="3" id="KW-1133">Transmembrane helix</keyword>
<evidence type="ECO:0000313" key="5">
    <source>
        <dbReference type="Proteomes" id="UP000234661"/>
    </source>
</evidence>
<proteinExistence type="predicted"/>
<dbReference type="Proteomes" id="UP000234661">
    <property type="component" value="Unassembled WGS sequence"/>
</dbReference>
<comment type="caution">
    <text evidence="4">The sequence shown here is derived from an EMBL/GenBank/DDBJ whole genome shotgun (WGS) entry which is preliminary data.</text>
</comment>
<keyword evidence="1" id="KW-0175">Coiled coil</keyword>
<name>A0A2J5A1Z6_9ENTR</name>
<feature type="region of interest" description="Disordered" evidence="2">
    <location>
        <begin position="387"/>
        <end position="425"/>
    </location>
</feature>
<evidence type="ECO:0000256" key="3">
    <source>
        <dbReference type="SAM" id="Phobius"/>
    </source>
</evidence>
<feature type="compositionally biased region" description="Polar residues" evidence="2">
    <location>
        <begin position="394"/>
        <end position="414"/>
    </location>
</feature>
<evidence type="ECO:0000256" key="2">
    <source>
        <dbReference type="SAM" id="MobiDB-lite"/>
    </source>
</evidence>
<reference evidence="4 5" key="2">
    <citation type="submission" date="2018-01" db="EMBL/GenBank/DDBJ databases">
        <title>Genomic study of Klebsiella pneumoniae.</title>
        <authorList>
            <person name="Yang Y."/>
            <person name="Bicalho R."/>
        </authorList>
    </citation>
    <scope>NUCLEOTIDE SEQUENCE [LARGE SCALE GENOMIC DNA]</scope>
    <source>
        <strain evidence="4 5">A2</strain>
    </source>
</reference>